<organism evidence="2">
    <name type="scientific">Raoultella planticola</name>
    <name type="common">Klebsiella planticola</name>
    <dbReference type="NCBI Taxonomy" id="575"/>
    <lineage>
        <taxon>Bacteria</taxon>
        <taxon>Pseudomonadati</taxon>
        <taxon>Pseudomonadota</taxon>
        <taxon>Gammaproteobacteria</taxon>
        <taxon>Enterobacterales</taxon>
        <taxon>Enterobacteriaceae</taxon>
        <taxon>Klebsiella/Raoultella group</taxon>
        <taxon>Raoultella</taxon>
    </lineage>
</organism>
<feature type="region of interest" description="Disordered" evidence="1">
    <location>
        <begin position="1"/>
        <end position="35"/>
    </location>
</feature>
<reference evidence="2" key="1">
    <citation type="journal article" date="2014" name="PLoS ONE">
        <title>Sequential Isolation in a Patient of Raoultella planticola and Escherichia coli Bearing a Novel ISCR1 Element Carrying blaNDM-1.</title>
        <authorList>
            <person name="Li J."/>
            <person name="Lan R."/>
            <person name="Xiong Y."/>
            <person name="Ye C."/>
            <person name="Yuan M."/>
            <person name="Liu X."/>
            <person name="Chen X."/>
            <person name="Yu D."/>
            <person name="Liu B."/>
            <person name="Lin W."/>
            <person name="Bai X."/>
            <person name="Wang Y."/>
            <person name="Sun Q."/>
            <person name="Wang Y."/>
            <person name="Zhao H."/>
            <person name="Meng Q."/>
            <person name="Chen Q."/>
            <person name="Zhao A."/>
            <person name="Xu J."/>
        </authorList>
    </citation>
    <scope>NUCLEOTIDE SEQUENCE</scope>
    <source>
        <strain evidence="2">KpNDM1</strain>
        <plasmid evidence="2">pKpNDM1</plasmid>
    </source>
</reference>
<accession>W8CTW9</accession>
<evidence type="ECO:0000256" key="1">
    <source>
        <dbReference type="SAM" id="MobiDB-lite"/>
    </source>
</evidence>
<sequence length="35" mass="3954">MRLDLCRETNADGENRTKKGGEGSRSSKFLQAERL</sequence>
<protein>
    <submittedName>
        <fullName evidence="2">Uncharacterized protein</fullName>
    </submittedName>
</protein>
<proteinExistence type="predicted"/>
<geneLocation type="plasmid" evidence="2">
    <name>pKpNDM1</name>
</geneLocation>
<keyword evidence="2" id="KW-0614">Plasmid</keyword>
<evidence type="ECO:0000313" key="2">
    <source>
        <dbReference type="EMBL" id="AGO89016.1"/>
    </source>
</evidence>
<gene>
    <name evidence="2" type="ORF">pKpNDM1_00097</name>
</gene>
<dbReference type="EMBL" id="JX515588">
    <property type="protein sequence ID" value="AGO89016.1"/>
    <property type="molecule type" value="Genomic_DNA"/>
</dbReference>
<dbReference type="AlphaFoldDB" id="W8CTW9"/>
<feature type="compositionally biased region" description="Basic and acidic residues" evidence="1">
    <location>
        <begin position="1"/>
        <end position="22"/>
    </location>
</feature>
<name>W8CTW9_RAOPL</name>